<feature type="region of interest" description="Disordered" evidence="1">
    <location>
        <begin position="68"/>
        <end position="102"/>
    </location>
</feature>
<proteinExistence type="predicted"/>
<evidence type="ECO:0000313" key="2">
    <source>
        <dbReference type="EMBL" id="HJF30261.1"/>
    </source>
</evidence>
<accession>A0A921FWE7</accession>
<name>A0A921FWE7_SPOPS</name>
<dbReference type="Proteomes" id="UP000698173">
    <property type="component" value="Unassembled WGS sequence"/>
</dbReference>
<sequence length="124" mass="13267">MIIMPVRGRRSILGGKRGRRRGGANPNAGRPPVNKGLTSCQNQTNLLSHFGVGASTSASNIDIDNASANVDDVSADDSNSASDSMDSNDDNSDNDEESSNIEEVISIQTCAMYLYDFNNNKKLL</sequence>
<organism evidence="2 3">
    <name type="scientific">Sporosarcina psychrophila</name>
    <name type="common">Bacillus psychrophilus</name>
    <dbReference type="NCBI Taxonomy" id="1476"/>
    <lineage>
        <taxon>Bacteria</taxon>
        <taxon>Bacillati</taxon>
        <taxon>Bacillota</taxon>
        <taxon>Bacilli</taxon>
        <taxon>Bacillales</taxon>
        <taxon>Caryophanaceae</taxon>
        <taxon>Sporosarcina</taxon>
    </lineage>
</organism>
<comment type="caution">
    <text evidence="2">The sequence shown here is derived from an EMBL/GenBank/DDBJ whole genome shotgun (WGS) entry which is preliminary data.</text>
</comment>
<dbReference type="EMBL" id="DYWT01000009">
    <property type="protein sequence ID" value="HJF30261.1"/>
    <property type="molecule type" value="Genomic_DNA"/>
</dbReference>
<evidence type="ECO:0000313" key="3">
    <source>
        <dbReference type="Proteomes" id="UP000698173"/>
    </source>
</evidence>
<feature type="compositionally biased region" description="Low complexity" evidence="1">
    <location>
        <begin position="68"/>
        <end position="85"/>
    </location>
</feature>
<dbReference type="AlphaFoldDB" id="A0A921FWE7"/>
<reference evidence="2" key="1">
    <citation type="journal article" date="2021" name="PeerJ">
        <title>Extensive microbial diversity within the chicken gut microbiome revealed by metagenomics and culture.</title>
        <authorList>
            <person name="Gilroy R."/>
            <person name="Ravi A."/>
            <person name="Getino M."/>
            <person name="Pursley I."/>
            <person name="Horton D.L."/>
            <person name="Alikhan N.F."/>
            <person name="Baker D."/>
            <person name="Gharbi K."/>
            <person name="Hall N."/>
            <person name="Watson M."/>
            <person name="Adriaenssens E.M."/>
            <person name="Foster-Nyarko E."/>
            <person name="Jarju S."/>
            <person name="Secka A."/>
            <person name="Antonio M."/>
            <person name="Oren A."/>
            <person name="Chaudhuri R.R."/>
            <person name="La Ragione R."/>
            <person name="Hildebrand F."/>
            <person name="Pallen M.J."/>
        </authorList>
    </citation>
    <scope>NUCLEOTIDE SEQUENCE</scope>
    <source>
        <strain evidence="2">CHK171-7178</strain>
    </source>
</reference>
<evidence type="ECO:0000256" key="1">
    <source>
        <dbReference type="SAM" id="MobiDB-lite"/>
    </source>
</evidence>
<feature type="compositionally biased region" description="Acidic residues" evidence="1">
    <location>
        <begin position="86"/>
        <end position="100"/>
    </location>
</feature>
<gene>
    <name evidence="2" type="ORF">K8V56_00570</name>
</gene>
<feature type="region of interest" description="Disordered" evidence="1">
    <location>
        <begin position="1"/>
        <end position="39"/>
    </location>
</feature>
<protein>
    <submittedName>
        <fullName evidence="2">Uncharacterized protein</fullName>
    </submittedName>
</protein>
<reference evidence="2" key="2">
    <citation type="submission" date="2021-09" db="EMBL/GenBank/DDBJ databases">
        <authorList>
            <person name="Gilroy R."/>
        </authorList>
    </citation>
    <scope>NUCLEOTIDE SEQUENCE</scope>
    <source>
        <strain evidence="2">CHK171-7178</strain>
    </source>
</reference>